<dbReference type="OrthoDB" id="3562068at2759"/>
<evidence type="ECO:0000313" key="3">
    <source>
        <dbReference type="Proteomes" id="UP000258309"/>
    </source>
</evidence>
<feature type="non-terminal residue" evidence="2">
    <location>
        <position position="254"/>
    </location>
</feature>
<proteinExistence type="predicted"/>
<dbReference type="OMA" id="IHITIDS"/>
<dbReference type="STRING" id="5539.A0A3E2HCQ8"/>
<keyword evidence="3" id="KW-1185">Reference proteome</keyword>
<protein>
    <recommendedName>
        <fullName evidence="1">Reverse transcriptase Ty1/copia-type domain-containing protein</fullName>
    </recommendedName>
</protein>
<name>A0A3E2HCQ8_SCYLI</name>
<sequence length="254" mass="29169">MVCRSGRVRKPSCKAQENPESAFQVEEVFIPKNEQEVLRDLLWLAAMDLEIKKLQALGTWEIGDLLVGSNLVGYKWVFTVKYTLISLVDYHKAWLVAQGFSQTLGDDYLETFSSTMRLELLRVLLAIAVLEDLEIYQVDVMSAYPRAKLYTTIYMRLFSTLNVMEGKVLVVRQSLYRLKQSGREWYIESCASFESFGFRPCYSDPSVFINQDKFMIIGLYVDDILVLGKDSKTVRAIVDGIGKRWQIKDLGLVQ</sequence>
<evidence type="ECO:0000259" key="1">
    <source>
        <dbReference type="Pfam" id="PF07727"/>
    </source>
</evidence>
<comment type="caution">
    <text evidence="2">The sequence shown here is derived from an EMBL/GenBank/DDBJ whole genome shotgun (WGS) entry which is preliminary data.</text>
</comment>
<dbReference type="EMBL" id="NCSJ02000083">
    <property type="protein sequence ID" value="RFU31137.1"/>
    <property type="molecule type" value="Genomic_DNA"/>
</dbReference>
<feature type="domain" description="Reverse transcriptase Ty1/copia-type" evidence="1">
    <location>
        <begin position="59"/>
        <end position="253"/>
    </location>
</feature>
<dbReference type="AlphaFoldDB" id="A0A3E2HCQ8"/>
<feature type="non-terminal residue" evidence="2">
    <location>
        <position position="1"/>
    </location>
</feature>
<dbReference type="Pfam" id="PF07727">
    <property type="entry name" value="RVT_2"/>
    <property type="match status" value="1"/>
</dbReference>
<dbReference type="Proteomes" id="UP000258309">
    <property type="component" value="Unassembled WGS sequence"/>
</dbReference>
<gene>
    <name evidence="2" type="ORF">B7463_g5213</name>
</gene>
<evidence type="ECO:0000313" key="2">
    <source>
        <dbReference type="EMBL" id="RFU31137.1"/>
    </source>
</evidence>
<dbReference type="InterPro" id="IPR013103">
    <property type="entry name" value="RVT_2"/>
</dbReference>
<reference evidence="2 3" key="1">
    <citation type="submission" date="2018-05" db="EMBL/GenBank/DDBJ databases">
        <title>Draft genome sequence of Scytalidium lignicola DSM 105466, a ubiquitous saprotrophic fungus.</title>
        <authorList>
            <person name="Buettner E."/>
            <person name="Gebauer A.M."/>
            <person name="Hofrichter M."/>
            <person name="Liers C."/>
            <person name="Kellner H."/>
        </authorList>
    </citation>
    <scope>NUCLEOTIDE SEQUENCE [LARGE SCALE GENOMIC DNA]</scope>
    <source>
        <strain evidence="2 3">DSM 105466</strain>
    </source>
</reference>
<accession>A0A3E2HCQ8</accession>
<organism evidence="2 3">
    <name type="scientific">Scytalidium lignicola</name>
    <name type="common">Hyphomycete</name>
    <dbReference type="NCBI Taxonomy" id="5539"/>
    <lineage>
        <taxon>Eukaryota</taxon>
        <taxon>Fungi</taxon>
        <taxon>Dikarya</taxon>
        <taxon>Ascomycota</taxon>
        <taxon>Pezizomycotina</taxon>
        <taxon>Leotiomycetes</taxon>
        <taxon>Leotiomycetes incertae sedis</taxon>
        <taxon>Scytalidium</taxon>
    </lineage>
</organism>